<organism evidence="1 2">
    <name type="scientific">Rhodopirellula islandica</name>
    <dbReference type="NCBI Taxonomy" id="595434"/>
    <lineage>
        <taxon>Bacteria</taxon>
        <taxon>Pseudomonadati</taxon>
        <taxon>Planctomycetota</taxon>
        <taxon>Planctomycetia</taxon>
        <taxon>Pirellulales</taxon>
        <taxon>Pirellulaceae</taxon>
        <taxon>Rhodopirellula</taxon>
    </lineage>
</organism>
<gene>
    <name evidence="1" type="ORF">RISK_001124</name>
</gene>
<evidence type="ECO:0000313" key="1">
    <source>
        <dbReference type="EMBL" id="KLU06810.1"/>
    </source>
</evidence>
<proteinExistence type="predicted"/>
<reference evidence="1" key="1">
    <citation type="submission" date="2015-05" db="EMBL/GenBank/DDBJ databases">
        <title>Permanent draft genome of Rhodopirellula islandicus K833.</title>
        <authorList>
            <person name="Kizina J."/>
            <person name="Richter M."/>
            <person name="Glockner F.O."/>
            <person name="Harder J."/>
        </authorList>
    </citation>
    <scope>NUCLEOTIDE SEQUENCE [LARGE SCALE GENOMIC DNA]</scope>
    <source>
        <strain evidence="1">K833</strain>
    </source>
</reference>
<accession>A0A0J1BJS5</accession>
<sequence length="564" mass="62364">MITRTSVGTEGWCGDTGMSHRLSCQDGPERRFGRFPIKFCSVFESLVAMGQMHFDVPDAANEFFESTRWEDAYLCGIEGVPWQSRNVYSNGRFTLTRGVDTSAKLFLTCPIPSIGYRQLSTCSLRCLANPHRLFVELARGSCYRVRVQADVWQRGGLVLSDRFDDLLTRGTKRFLDASQCAPESPSCVEAAMEAIEALELASNELGDLFASQSVAYRRSRENRLCTMLAVGVLPPLPATEVTPDIQSGRAGNSIDEQTTITRAFNAAAVRINWGEIETDSGRPNYEPVDEALTACSQMGLRVIGGPVIDYRKGLLPDWLTLLDDDFDKLMSTTISFVEKTVEHFRGRVNLWNAASGLNVAGPLGFDDEQVMRFSIGILQTIRRCDPNTPVLMSLDQPCGEYLARDEQGISPLHFADALLRSGLGLAGIGLNFRFGFEEGDTHPRSAVEFGQIIDRWATLNAPLMVQLSVAGAPGKDASARLPIQTRPLSPDISDDPDAWAKAQFEFVQPLIQTLLSKQIVHAVVWDGWSDQHAHLTPHAGVIDAKGRPRPMLAYLTKIREEMLM</sequence>
<evidence type="ECO:0008006" key="3">
    <source>
        <dbReference type="Google" id="ProtNLM"/>
    </source>
</evidence>
<comment type="caution">
    <text evidence="1">The sequence shown here is derived from an EMBL/GenBank/DDBJ whole genome shotgun (WGS) entry which is preliminary data.</text>
</comment>
<dbReference type="PATRIC" id="fig|595434.4.peg.1078"/>
<dbReference type="EMBL" id="LECT01000010">
    <property type="protein sequence ID" value="KLU06810.1"/>
    <property type="molecule type" value="Genomic_DNA"/>
</dbReference>
<dbReference type="AlphaFoldDB" id="A0A0J1BJS5"/>
<name>A0A0J1BJS5_RHOIS</name>
<protein>
    <recommendedName>
        <fullName evidence="3">Glycoside hydrolase family 10</fullName>
    </recommendedName>
</protein>
<evidence type="ECO:0000313" key="2">
    <source>
        <dbReference type="Proteomes" id="UP000036367"/>
    </source>
</evidence>
<dbReference type="STRING" id="595434.RISK_001124"/>
<dbReference type="SUPFAM" id="SSF51445">
    <property type="entry name" value="(Trans)glycosidases"/>
    <property type="match status" value="1"/>
</dbReference>
<dbReference type="InterPro" id="IPR017853">
    <property type="entry name" value="GH"/>
</dbReference>
<dbReference type="Proteomes" id="UP000036367">
    <property type="component" value="Unassembled WGS sequence"/>
</dbReference>
<dbReference type="Gene3D" id="3.20.20.80">
    <property type="entry name" value="Glycosidases"/>
    <property type="match status" value="1"/>
</dbReference>
<keyword evidence="2" id="KW-1185">Reference proteome</keyword>